<evidence type="ECO:0000256" key="4">
    <source>
        <dbReference type="ARBA" id="ARBA00022927"/>
    </source>
</evidence>
<dbReference type="GO" id="GO:0015031">
    <property type="term" value="P:protein transport"/>
    <property type="evidence" value="ECO:0007669"/>
    <property type="project" value="UniProtKB-KW"/>
</dbReference>
<dbReference type="EC" id="3.6.4.6" evidence="1"/>
<name>A0A3Q2XFH8_HIPCM</name>
<dbReference type="InterPro" id="IPR036181">
    <property type="entry name" value="MIT_dom_sf"/>
</dbReference>
<evidence type="ECO:0000256" key="1">
    <source>
        <dbReference type="ARBA" id="ARBA00012674"/>
    </source>
</evidence>
<dbReference type="Proteomes" id="UP000264820">
    <property type="component" value="Unplaced"/>
</dbReference>
<dbReference type="Pfam" id="PF04212">
    <property type="entry name" value="MIT"/>
    <property type="match status" value="1"/>
</dbReference>
<sequence length="106" mass="12474">LQNNNKCLKAIAVAQKAAQEDQAGNYEEAIRSYKHAAKYFLHILNREPQGKDGNQKIREKCKEYLDRAEELHEYLEYKEVDTDLCLLCKCINNYRHRGLFNHPDSF</sequence>
<keyword evidence="4" id="KW-0653">Protein transport</keyword>
<dbReference type="SMART" id="SM00745">
    <property type="entry name" value="MIT"/>
    <property type="match status" value="1"/>
</dbReference>
<proteinExistence type="predicted"/>
<dbReference type="Gene3D" id="1.20.58.80">
    <property type="entry name" value="Phosphotransferase system, lactose/cellobiose-type IIA subunit"/>
    <property type="match status" value="1"/>
</dbReference>
<reference evidence="7" key="1">
    <citation type="submission" date="2025-08" db="UniProtKB">
        <authorList>
            <consortium name="Ensembl"/>
        </authorList>
    </citation>
    <scope>IDENTIFICATION</scope>
</reference>
<dbReference type="InterPro" id="IPR007330">
    <property type="entry name" value="MIT_dom"/>
</dbReference>
<feature type="domain" description="MIT" evidence="6">
    <location>
        <begin position="4"/>
        <end position="81"/>
    </location>
</feature>
<evidence type="ECO:0000313" key="8">
    <source>
        <dbReference type="Proteomes" id="UP000264820"/>
    </source>
</evidence>
<dbReference type="GeneTree" id="ENSGT00940000175716"/>
<dbReference type="FunFam" id="1.20.58.80:FF:000004">
    <property type="entry name" value="Vacuolar protein sorting-associated protein 4"/>
    <property type="match status" value="1"/>
</dbReference>
<evidence type="ECO:0000256" key="3">
    <source>
        <dbReference type="ARBA" id="ARBA00022801"/>
    </source>
</evidence>
<dbReference type="Ensembl" id="ENSHCOT00000010482.1">
    <property type="protein sequence ID" value="ENSHCOP00000002402.1"/>
    <property type="gene ID" value="ENSHCOG00000003530.1"/>
</dbReference>
<accession>A0A3Q2XFH8</accession>
<evidence type="ECO:0000259" key="6">
    <source>
        <dbReference type="SMART" id="SM00745"/>
    </source>
</evidence>
<evidence type="ECO:0000256" key="5">
    <source>
        <dbReference type="ARBA" id="ARBA00048883"/>
    </source>
</evidence>
<evidence type="ECO:0000313" key="7">
    <source>
        <dbReference type="Ensembl" id="ENSHCOP00000002402.1"/>
    </source>
</evidence>
<keyword evidence="2" id="KW-0813">Transport</keyword>
<keyword evidence="8" id="KW-1185">Reference proteome</keyword>
<evidence type="ECO:0000256" key="2">
    <source>
        <dbReference type="ARBA" id="ARBA00022448"/>
    </source>
</evidence>
<keyword evidence="3" id="KW-0378">Hydrolase</keyword>
<dbReference type="GO" id="GO:0016787">
    <property type="term" value="F:hydrolase activity"/>
    <property type="evidence" value="ECO:0007669"/>
    <property type="project" value="UniProtKB-KW"/>
</dbReference>
<comment type="catalytic activity">
    <reaction evidence="5">
        <text>ATP + H2O = ADP + phosphate + H(+)</text>
        <dbReference type="Rhea" id="RHEA:13065"/>
        <dbReference type="ChEBI" id="CHEBI:15377"/>
        <dbReference type="ChEBI" id="CHEBI:15378"/>
        <dbReference type="ChEBI" id="CHEBI:30616"/>
        <dbReference type="ChEBI" id="CHEBI:43474"/>
        <dbReference type="ChEBI" id="CHEBI:456216"/>
        <dbReference type="EC" id="3.6.4.6"/>
    </reaction>
</comment>
<reference evidence="7" key="2">
    <citation type="submission" date="2025-09" db="UniProtKB">
        <authorList>
            <consortium name="Ensembl"/>
        </authorList>
    </citation>
    <scope>IDENTIFICATION</scope>
</reference>
<organism evidence="7 8">
    <name type="scientific">Hippocampus comes</name>
    <name type="common">Tiger tail seahorse</name>
    <dbReference type="NCBI Taxonomy" id="109280"/>
    <lineage>
        <taxon>Eukaryota</taxon>
        <taxon>Metazoa</taxon>
        <taxon>Chordata</taxon>
        <taxon>Craniata</taxon>
        <taxon>Vertebrata</taxon>
        <taxon>Euteleostomi</taxon>
        <taxon>Actinopterygii</taxon>
        <taxon>Neopterygii</taxon>
        <taxon>Teleostei</taxon>
        <taxon>Neoteleostei</taxon>
        <taxon>Acanthomorphata</taxon>
        <taxon>Syngnathiaria</taxon>
        <taxon>Syngnathiformes</taxon>
        <taxon>Syngnathoidei</taxon>
        <taxon>Syngnathidae</taxon>
        <taxon>Hippocampus</taxon>
    </lineage>
</organism>
<protein>
    <recommendedName>
        <fullName evidence="1">vesicle-fusing ATPase</fullName>
        <ecNumber evidence="1">3.6.4.6</ecNumber>
    </recommendedName>
</protein>
<dbReference type="SUPFAM" id="SSF116846">
    <property type="entry name" value="MIT domain"/>
    <property type="match status" value="1"/>
</dbReference>
<dbReference type="AlphaFoldDB" id="A0A3Q2XFH8"/>
<dbReference type="STRING" id="109280.ENSHCOP00000002402"/>
<dbReference type="OMA" id="DRCKEYL"/>